<dbReference type="EMBL" id="OZ021735">
    <property type="protein sequence ID" value="CAK9308718.1"/>
    <property type="molecule type" value="Genomic_DNA"/>
</dbReference>
<gene>
    <name evidence="1" type="ORF">CITCOLO1_LOCUS232</name>
</gene>
<evidence type="ECO:0000313" key="1">
    <source>
        <dbReference type="EMBL" id="CAK9308718.1"/>
    </source>
</evidence>
<protein>
    <submittedName>
        <fullName evidence="1">Uncharacterized protein</fullName>
    </submittedName>
</protein>
<name>A0ABP0XKM1_9ROSI</name>
<evidence type="ECO:0000313" key="2">
    <source>
        <dbReference type="Proteomes" id="UP001642487"/>
    </source>
</evidence>
<organism evidence="1 2">
    <name type="scientific">Citrullus colocynthis</name>
    <name type="common">colocynth</name>
    <dbReference type="NCBI Taxonomy" id="252529"/>
    <lineage>
        <taxon>Eukaryota</taxon>
        <taxon>Viridiplantae</taxon>
        <taxon>Streptophyta</taxon>
        <taxon>Embryophyta</taxon>
        <taxon>Tracheophyta</taxon>
        <taxon>Spermatophyta</taxon>
        <taxon>Magnoliopsida</taxon>
        <taxon>eudicotyledons</taxon>
        <taxon>Gunneridae</taxon>
        <taxon>Pentapetalae</taxon>
        <taxon>rosids</taxon>
        <taxon>fabids</taxon>
        <taxon>Cucurbitales</taxon>
        <taxon>Cucurbitaceae</taxon>
        <taxon>Benincaseae</taxon>
        <taxon>Citrullus</taxon>
    </lineage>
</organism>
<proteinExistence type="predicted"/>
<keyword evidence="2" id="KW-1185">Reference proteome</keyword>
<dbReference type="PANTHER" id="PTHR36730:SF1">
    <property type="entry name" value="CATHEPSIN PROPEPTIDE INHIBITOR DOMAIN-CONTAINING PROTEIN"/>
    <property type="match status" value="1"/>
</dbReference>
<reference evidence="1 2" key="1">
    <citation type="submission" date="2024-03" db="EMBL/GenBank/DDBJ databases">
        <authorList>
            <person name="Gkanogiannis A."/>
            <person name="Becerra Lopez-Lavalle L."/>
        </authorList>
    </citation>
    <scope>NUCLEOTIDE SEQUENCE [LARGE SCALE GENOMIC DNA]</scope>
</reference>
<dbReference type="Proteomes" id="UP001642487">
    <property type="component" value="Chromosome 1"/>
</dbReference>
<accession>A0ABP0XKM1</accession>
<sequence length="218" mass="24016">METMIAICSLAIARSFNIKKKFDDIFSATSGGKKNRATMVSSSLPLLPQPFARIPSSTSQHSEISSNLHNNVRFTSIEKPPTSLTSTCSPVLHKTIALAASISLLMWPTPANAGFLSGFSGIESVPGPELPQIDFLNRFNEENQKKYAEADARFKSSPLLKELLERSKMNKEKNRQKIVDKYCIRGAEWGVGDCSAEGMSPEERDNFISMLKQKAGVD</sequence>
<dbReference type="PANTHER" id="PTHR36730">
    <property type="entry name" value="OS03G0210700 PROTEIN"/>
    <property type="match status" value="1"/>
</dbReference>